<evidence type="ECO:0000313" key="1">
    <source>
        <dbReference type="EMBL" id="MBP2028856.1"/>
    </source>
</evidence>
<keyword evidence="2" id="KW-1185">Reference proteome</keyword>
<organism evidence="1 2">
    <name type="scientific">Acetoanaerobium pronyense</name>
    <dbReference type="NCBI Taxonomy" id="1482736"/>
    <lineage>
        <taxon>Bacteria</taxon>
        <taxon>Bacillati</taxon>
        <taxon>Bacillota</taxon>
        <taxon>Clostridia</taxon>
        <taxon>Peptostreptococcales</taxon>
        <taxon>Filifactoraceae</taxon>
        <taxon>Acetoanaerobium</taxon>
    </lineage>
</organism>
<gene>
    <name evidence="1" type="ORF">J2Z35_002694</name>
</gene>
<reference evidence="1 2" key="1">
    <citation type="submission" date="2021-03" db="EMBL/GenBank/DDBJ databases">
        <title>Genomic Encyclopedia of Type Strains, Phase IV (KMG-IV): sequencing the most valuable type-strain genomes for metagenomic binning, comparative biology and taxonomic classification.</title>
        <authorList>
            <person name="Goeker M."/>
        </authorList>
    </citation>
    <scope>NUCLEOTIDE SEQUENCE [LARGE SCALE GENOMIC DNA]</scope>
    <source>
        <strain evidence="1 2">DSM 27512</strain>
    </source>
</reference>
<proteinExistence type="predicted"/>
<dbReference type="EMBL" id="JAGGLI010000044">
    <property type="protein sequence ID" value="MBP2028856.1"/>
    <property type="molecule type" value="Genomic_DNA"/>
</dbReference>
<protein>
    <submittedName>
        <fullName evidence="1">Uncharacterized protein</fullName>
    </submittedName>
</protein>
<evidence type="ECO:0000313" key="2">
    <source>
        <dbReference type="Proteomes" id="UP001314903"/>
    </source>
</evidence>
<sequence>MLKPKCNLVGKDGNIFNLMGIASNALKKAGLKEEAKEMKDKIMNSKSYDQAIRIIMEYVDVE</sequence>
<dbReference type="RefSeq" id="WP_209661915.1">
    <property type="nucleotide sequence ID" value="NZ_JAGGLI010000044.1"/>
</dbReference>
<accession>A0ABS4KM55</accession>
<name>A0ABS4KM55_9FIRM</name>
<dbReference type="Proteomes" id="UP001314903">
    <property type="component" value="Unassembled WGS sequence"/>
</dbReference>
<comment type="caution">
    <text evidence="1">The sequence shown here is derived from an EMBL/GenBank/DDBJ whole genome shotgun (WGS) entry which is preliminary data.</text>
</comment>